<feature type="domain" description="25S rRNA (uridine-N(3))-methyltransferase BMT5-like" evidence="9">
    <location>
        <begin position="19"/>
        <end position="77"/>
    </location>
</feature>
<evidence type="ECO:0000256" key="6">
    <source>
        <dbReference type="ARBA" id="ARBA00022989"/>
    </source>
</evidence>
<evidence type="ECO:0000256" key="8">
    <source>
        <dbReference type="SAM" id="Phobius"/>
    </source>
</evidence>
<keyword evidence="7 8" id="KW-0472">Membrane</keyword>
<comment type="caution">
    <text evidence="10">The sequence shown here is derived from an EMBL/GenBank/DDBJ whole genome shotgun (WGS) entry which is preliminary data.</text>
</comment>
<keyword evidence="11" id="KW-1185">Reference proteome</keyword>
<keyword evidence="3" id="KW-0328">Glycosyltransferase</keyword>
<reference evidence="10 11" key="1">
    <citation type="submission" date="2021-03" db="EMBL/GenBank/DDBJ databases">
        <authorList>
            <person name="King G.J."/>
            <person name="Bancroft I."/>
            <person name="Baten A."/>
            <person name="Bloomfield J."/>
            <person name="Borpatragohain P."/>
            <person name="He Z."/>
            <person name="Irish N."/>
            <person name="Irwin J."/>
            <person name="Liu K."/>
            <person name="Mauleon R.P."/>
            <person name="Moore J."/>
            <person name="Morris R."/>
            <person name="Ostergaard L."/>
            <person name="Wang B."/>
            <person name="Wells R."/>
        </authorList>
    </citation>
    <scope>NUCLEOTIDE SEQUENCE [LARGE SCALE GENOMIC DNA]</scope>
    <source>
        <strain evidence="10">R-o-18</strain>
        <tissue evidence="10">Leaf</tissue>
    </source>
</reference>
<evidence type="ECO:0000256" key="2">
    <source>
        <dbReference type="ARBA" id="ARBA00007647"/>
    </source>
</evidence>
<gene>
    <name evidence="10" type="primary">A07p026480.1_BraROA</name>
    <name evidence="10" type="ORF">IGI04_027328</name>
</gene>
<evidence type="ECO:0000259" key="9">
    <source>
        <dbReference type="Pfam" id="PF10354"/>
    </source>
</evidence>
<evidence type="ECO:0000256" key="3">
    <source>
        <dbReference type="ARBA" id="ARBA00022676"/>
    </source>
</evidence>
<dbReference type="PANTHER" id="PTHR21461">
    <property type="entry name" value="GLYCOSYLTRANSFERASE FAMILY 92 PROTEIN"/>
    <property type="match status" value="1"/>
</dbReference>
<feature type="domain" description="25S rRNA (uridine-N(3))-methyltransferase BMT5-like" evidence="9">
    <location>
        <begin position="79"/>
        <end position="158"/>
    </location>
</feature>
<dbReference type="PANTHER" id="PTHR21461:SF55">
    <property type="entry name" value="GLYCOSYLTRANSFERASE FAMILY 92 PROTEIN"/>
    <property type="match status" value="1"/>
</dbReference>
<accession>A0ABQ7KYW0</accession>
<keyword evidence="4" id="KW-0808">Transferase</keyword>
<evidence type="ECO:0000313" key="11">
    <source>
        <dbReference type="Proteomes" id="UP000823674"/>
    </source>
</evidence>
<comment type="subcellular location">
    <subcellularLocation>
        <location evidence="1">Membrane</location>
        <topology evidence="1">Single-pass membrane protein</topology>
    </subcellularLocation>
</comment>
<dbReference type="InterPro" id="IPR019446">
    <property type="entry name" value="BMT5-like"/>
</dbReference>
<proteinExistence type="inferred from homology"/>
<dbReference type="Pfam" id="PF01697">
    <property type="entry name" value="Glyco_transf_92"/>
    <property type="match status" value="1"/>
</dbReference>
<protein>
    <recommendedName>
        <fullName evidence="9">25S rRNA (uridine-N(3))-methyltransferase BMT5-like domain-containing protein</fullName>
    </recommendedName>
</protein>
<evidence type="ECO:0000313" key="10">
    <source>
        <dbReference type="EMBL" id="KAG5379486.1"/>
    </source>
</evidence>
<dbReference type="Proteomes" id="UP000823674">
    <property type="component" value="Chromosome A07"/>
</dbReference>
<evidence type="ECO:0000256" key="1">
    <source>
        <dbReference type="ARBA" id="ARBA00004167"/>
    </source>
</evidence>
<organism evidence="10 11">
    <name type="scientific">Brassica rapa subsp. trilocularis</name>
    <dbReference type="NCBI Taxonomy" id="1813537"/>
    <lineage>
        <taxon>Eukaryota</taxon>
        <taxon>Viridiplantae</taxon>
        <taxon>Streptophyta</taxon>
        <taxon>Embryophyta</taxon>
        <taxon>Tracheophyta</taxon>
        <taxon>Spermatophyta</taxon>
        <taxon>Magnoliopsida</taxon>
        <taxon>eudicotyledons</taxon>
        <taxon>Gunneridae</taxon>
        <taxon>Pentapetalae</taxon>
        <taxon>rosids</taxon>
        <taxon>malvids</taxon>
        <taxon>Brassicales</taxon>
        <taxon>Brassicaceae</taxon>
        <taxon>Brassiceae</taxon>
        <taxon>Brassica</taxon>
    </lineage>
</organism>
<dbReference type="Pfam" id="PF10354">
    <property type="entry name" value="BMT5-like"/>
    <property type="match status" value="2"/>
</dbReference>
<evidence type="ECO:0000256" key="4">
    <source>
        <dbReference type="ARBA" id="ARBA00022679"/>
    </source>
</evidence>
<name>A0ABQ7KYW0_BRACM</name>
<keyword evidence="6 8" id="KW-1133">Transmembrane helix</keyword>
<dbReference type="InterPro" id="IPR008166">
    <property type="entry name" value="Glyco_transf_92"/>
</dbReference>
<dbReference type="InterPro" id="IPR029044">
    <property type="entry name" value="Nucleotide-diphossugar_trans"/>
</dbReference>
<sequence>MEVQETKTLKQYSNKQKILLVGEGDFSFSLSLGRAFGSASNITTSSLDSRVDVNRKYTYGKQNVEELERLGGTVIHGLGFGSEHESFYIMQHQALVRGFFESARKMLEDEDGEIHLTHKTTKPFSEWEIETLAQEKGLRLIGLMVFDQLAFPGYSNKKGSGSNCDSNFPIRSAMKNRRKRGVGDVVVSWRRFVRFVALFVSSFLVFSALFIFLGKFRPSIKAVHGGSVPSVMVGPVHEAVKFPDQTLIFIKYYQPSSRLLTKDDLFCVFAHTNDSSKVYKELPFAVETSYSGRQIVRCSAVPRHQSVSLAVKGWTVDNRFLVGATYQWDRLVYDAVIDHDNTTVAFVKGLNLRPGKVADVSRYECVYGWDLAKPKLLLRSQVISAAQEIVRCKTPLTVLTGPRVAQSPAVKVSVRIKGSGMLPSVAHPINHPVRVKDLTYGEGKQFETCVCTMTRNAANVLREWVMYHAGIGVSRWFIYDNNSDDDIVSEVENLKNCGYNVSRHFWPWIKTQEAGFANCAIRAKRDCEWVAFIDVDEFFYIPSGQTLTQVIKKYTTPLSSSASMIGEIRTSCHSFGPSGLKDPPRRGVMASYTCRMSQPERHKSIVRPETLNTTLINVVHHFQLKEGFTFVDVEKDAMIINHYKYQVWDIFKEKFKRRVATYVADWQDKENVGSKDRTPGLGTRPVEPSDWAERFCEVRDNGLKDWVLENFVDRKTQRLVWEEERNIMVGEVVAQMDLC</sequence>
<keyword evidence="5 8" id="KW-0812">Transmembrane</keyword>
<dbReference type="CDD" id="cd00761">
    <property type="entry name" value="Glyco_tranf_GTA_type"/>
    <property type="match status" value="1"/>
</dbReference>
<feature type="transmembrane region" description="Helical" evidence="8">
    <location>
        <begin position="192"/>
        <end position="213"/>
    </location>
</feature>
<dbReference type="SUPFAM" id="SSF53448">
    <property type="entry name" value="Nucleotide-diphospho-sugar transferases"/>
    <property type="match status" value="1"/>
</dbReference>
<evidence type="ECO:0000256" key="7">
    <source>
        <dbReference type="ARBA" id="ARBA00023136"/>
    </source>
</evidence>
<comment type="similarity">
    <text evidence="2">Belongs to the glycosyltransferase 92 family.</text>
</comment>
<evidence type="ECO:0000256" key="5">
    <source>
        <dbReference type="ARBA" id="ARBA00022692"/>
    </source>
</evidence>
<dbReference type="EMBL" id="JADBGQ010000009">
    <property type="protein sequence ID" value="KAG5379486.1"/>
    <property type="molecule type" value="Genomic_DNA"/>
</dbReference>